<dbReference type="AlphaFoldDB" id="A0A0R1N374"/>
<sequence>MFSETLTQSQRDAIMTAMTAEQLEVLHQQKLGRMKSLFFNSLYQDGEHFEFVDMIDDPGRKLKLRCECGRPLRYQYILKDTETGRILKLGSTHFAQHTNIAPSLIREINKGVKRINLTLDEILIPFSHGVRFPTEDYLEAQDYIESPNLKRIESFRHADLPPYAQDMDAIYDGLMRLRAEEEEAARRERIAQQGNNVSSNHNKKLWAPRFGKIRGTTGIENGVQFFDLSDAQEDDESDDASGLNFAQKWLEEQRQARNTHIIDHQLSVEERKQQLLEQAKQDLSEAFDGQIPEYISSDDVDYLVIMYFIAYRGHNQPLYFKPVAQFVQNMERKYSLDVNTESGLIEEKSNRLVAALMQKGTLKVQRIGPDKCYLYQPRST</sequence>
<protein>
    <submittedName>
        <fullName evidence="1">Uncharacterized protein</fullName>
    </submittedName>
</protein>
<dbReference type="EMBL" id="AZEC01000001">
    <property type="protein sequence ID" value="KRL14654.1"/>
    <property type="molecule type" value="Genomic_DNA"/>
</dbReference>
<name>A0A0R1N374_9LACO</name>
<dbReference type="OrthoDB" id="2183421at2"/>
<evidence type="ECO:0000313" key="2">
    <source>
        <dbReference type="Proteomes" id="UP000051330"/>
    </source>
</evidence>
<reference evidence="1 2" key="1">
    <citation type="journal article" date="2015" name="Genome Announc.">
        <title>Expanding the biotechnology potential of lactobacilli through comparative genomics of 213 strains and associated genera.</title>
        <authorList>
            <person name="Sun Z."/>
            <person name="Harris H.M."/>
            <person name="McCann A."/>
            <person name="Guo C."/>
            <person name="Argimon S."/>
            <person name="Zhang W."/>
            <person name="Yang X."/>
            <person name="Jeffery I.B."/>
            <person name="Cooney J.C."/>
            <person name="Kagawa T.F."/>
            <person name="Liu W."/>
            <person name="Song Y."/>
            <person name="Salvetti E."/>
            <person name="Wrobel A."/>
            <person name="Rasinkangas P."/>
            <person name="Parkhill J."/>
            <person name="Rea M.C."/>
            <person name="O'Sullivan O."/>
            <person name="Ritari J."/>
            <person name="Douillard F.P."/>
            <person name="Paul Ross R."/>
            <person name="Yang R."/>
            <person name="Briner A.E."/>
            <person name="Felis G.E."/>
            <person name="de Vos W.M."/>
            <person name="Barrangou R."/>
            <person name="Klaenhammer T.R."/>
            <person name="Caufield P.W."/>
            <person name="Cui Y."/>
            <person name="Zhang H."/>
            <person name="O'Toole P.W."/>
        </authorList>
    </citation>
    <scope>NUCLEOTIDE SEQUENCE [LARGE SCALE GENOMIC DNA]</scope>
    <source>
        <strain evidence="1 2">DSM 12744</strain>
    </source>
</reference>
<dbReference type="RefSeq" id="WP_057817543.1">
    <property type="nucleotide sequence ID" value="NZ_AZEC01000001.1"/>
</dbReference>
<dbReference type="Proteomes" id="UP000051330">
    <property type="component" value="Unassembled WGS sequence"/>
</dbReference>
<comment type="caution">
    <text evidence="1">The sequence shown here is derived from an EMBL/GenBank/DDBJ whole genome shotgun (WGS) entry which is preliminary data.</text>
</comment>
<dbReference type="PATRIC" id="fig|1423792.3.peg.311"/>
<organism evidence="1 2">
    <name type="scientific">Schleiferilactobacillus perolens DSM 12744</name>
    <dbReference type="NCBI Taxonomy" id="1423792"/>
    <lineage>
        <taxon>Bacteria</taxon>
        <taxon>Bacillati</taxon>
        <taxon>Bacillota</taxon>
        <taxon>Bacilli</taxon>
        <taxon>Lactobacillales</taxon>
        <taxon>Lactobacillaceae</taxon>
        <taxon>Schleiferilactobacillus</taxon>
    </lineage>
</organism>
<accession>A0A0R1N374</accession>
<gene>
    <name evidence="1" type="ORF">FD09_GL000308</name>
</gene>
<dbReference type="STRING" id="1423792.FD09_GL000308"/>
<keyword evidence="2" id="KW-1185">Reference proteome</keyword>
<evidence type="ECO:0000313" key="1">
    <source>
        <dbReference type="EMBL" id="KRL14654.1"/>
    </source>
</evidence>
<proteinExistence type="predicted"/>